<keyword evidence="11" id="KW-1185">Reference proteome</keyword>
<keyword evidence="5 9" id="KW-0547">Nucleotide-binding</keyword>
<dbReference type="Gene3D" id="1.25.10.10">
    <property type="entry name" value="Leucine-rich Repeat Variant"/>
    <property type="match status" value="1"/>
</dbReference>
<sequence length="939" mass="106384">MKSLLQQIHKFFDIRDGEESISLMMQLYIFLIICALLIVKPTVSALFLSQLGAENLSVAFIIIAVTAVVVSFIYNKSLEKFALRYIIRTTLILFSVGFIAMGCIVALGWVTPFFSYLFYTMVGMFALLATSQFWVLANVVFNVREAKRLFGFIGAGGIAGGIIGGYLTSILAEYVGNGILMILAGLLIAACTVVFKRIWKTRVQSLSKFKRKERATVSTESSIKLIYKSKHLTYLAAVIGLGVLVAKLVDYQFSYIAAAKIPDPQELASFFGFWFSTFNIVSLLIQLFVTNKILENTDISVSLIALPIGIVLLCLALLVFPELWIVIIIKGLDGSLKQSLHKSAVELLALPIPSSIKNKTKTFIDVVVDSLATGIAGFLLIFVIKGLELSATYITLITILIVLVWIIVVFKVRDAYLGTFKESIMMRENMGSTKKSIGRIRQNMRVIFESGSEKDILEIIKRLPEITHPSLKNDVLKLLNHESHKVKAAVVDSLRYITKEPQTKVQDFIYIEDDTLIMATMRYLMSQDKISYQFFEQYLDYENEFIATAALLALARESEDNPTLAAKYNLHLRIKMFIDELESEDSDLKISEIARLIETLGYVKRTKYHDIIQTYLKHPNPILKNAAILAAGETAREKFLPVLYSELENIAYRESSIKAISSFGNAIIPTLYKKYLNANLNNQQKSQIPTIISNIHTEKAYRALFKMSQRGDFKLRTKVADLLYTWRKEGIDYSINQRTLRLMIANESKLYRQLLGCYFSIRIIERSKLQPLKVISLPEKTERSHLIQQLKTSLELNLKRVFNLLALYYNPEDVFVAYRGLKSDTKESQLHAMEYLDGLLSRNLKTLLLPILESGMSSPNQEMSDYHKHVSLFNQEDCLKTIMYLEDESLQIKAIALLKILEDDYSYKLLIDASDLASNKVTDAVLEALKFKNGKQRSA</sequence>
<evidence type="ECO:0000256" key="6">
    <source>
        <dbReference type="ARBA" id="ARBA00022840"/>
    </source>
</evidence>
<evidence type="ECO:0000256" key="2">
    <source>
        <dbReference type="ARBA" id="ARBA00007127"/>
    </source>
</evidence>
<protein>
    <recommendedName>
        <fullName evidence="9">ADP,ATP carrier protein</fullName>
    </recommendedName>
</protein>
<organism evidence="10 11">
    <name type="scientific">Nonlabens xylanidelens</name>
    <dbReference type="NCBI Taxonomy" id="191564"/>
    <lineage>
        <taxon>Bacteria</taxon>
        <taxon>Pseudomonadati</taxon>
        <taxon>Bacteroidota</taxon>
        <taxon>Flavobacteriia</taxon>
        <taxon>Flavobacteriales</taxon>
        <taxon>Flavobacteriaceae</taxon>
        <taxon>Nonlabens</taxon>
    </lineage>
</organism>
<evidence type="ECO:0000256" key="1">
    <source>
        <dbReference type="ARBA" id="ARBA00004141"/>
    </source>
</evidence>
<feature type="transmembrane region" description="Helical" evidence="9">
    <location>
        <begin position="391"/>
        <end position="410"/>
    </location>
</feature>
<keyword evidence="7 9" id="KW-1133">Transmembrane helix</keyword>
<feature type="transmembrane region" description="Helical" evidence="9">
    <location>
        <begin position="174"/>
        <end position="195"/>
    </location>
</feature>
<accession>A0A2S6IRE9</accession>
<dbReference type="SUPFAM" id="SSF103473">
    <property type="entry name" value="MFS general substrate transporter"/>
    <property type="match status" value="1"/>
</dbReference>
<comment type="caution">
    <text evidence="10">The sequence shown here is derived from an EMBL/GenBank/DDBJ whole genome shotgun (WGS) entry which is preliminary data.</text>
</comment>
<dbReference type="CDD" id="cd06174">
    <property type="entry name" value="MFS"/>
    <property type="match status" value="1"/>
</dbReference>
<feature type="transmembrane region" description="Helical" evidence="9">
    <location>
        <begin position="21"/>
        <end position="43"/>
    </location>
</feature>
<dbReference type="EMBL" id="PTJE01000001">
    <property type="protein sequence ID" value="PPK96751.1"/>
    <property type="molecule type" value="Genomic_DNA"/>
</dbReference>
<feature type="transmembrane region" description="Helical" evidence="9">
    <location>
        <begin position="149"/>
        <end position="168"/>
    </location>
</feature>
<evidence type="ECO:0000256" key="7">
    <source>
        <dbReference type="ARBA" id="ARBA00022989"/>
    </source>
</evidence>
<dbReference type="OrthoDB" id="1132709at2"/>
<feature type="transmembrane region" description="Helical" evidence="9">
    <location>
        <begin position="86"/>
        <end position="110"/>
    </location>
</feature>
<dbReference type="InterPro" id="IPR004667">
    <property type="entry name" value="ADP_ATP_car_bac_type"/>
</dbReference>
<proteinExistence type="inferred from homology"/>
<keyword evidence="3 9" id="KW-0813">Transport</keyword>
<evidence type="ECO:0000256" key="3">
    <source>
        <dbReference type="ARBA" id="ARBA00022448"/>
    </source>
</evidence>
<evidence type="ECO:0000313" key="11">
    <source>
        <dbReference type="Proteomes" id="UP000239002"/>
    </source>
</evidence>
<dbReference type="InterPro" id="IPR036259">
    <property type="entry name" value="MFS_trans_sf"/>
</dbReference>
<reference evidence="10 11" key="1">
    <citation type="submission" date="2018-02" db="EMBL/GenBank/DDBJ databases">
        <title>Genomic Encyclopedia of Archaeal and Bacterial Type Strains, Phase II (KMG-II): from individual species to whole genera.</title>
        <authorList>
            <person name="Goeker M."/>
        </authorList>
    </citation>
    <scope>NUCLEOTIDE SEQUENCE [LARGE SCALE GENOMIC DNA]</scope>
    <source>
        <strain evidence="10 11">DSM 16809</strain>
    </source>
</reference>
<dbReference type="GO" id="GO:0005524">
    <property type="term" value="F:ATP binding"/>
    <property type="evidence" value="ECO:0007669"/>
    <property type="project" value="UniProtKB-KW"/>
</dbReference>
<dbReference type="Pfam" id="PF03219">
    <property type="entry name" value="TLC"/>
    <property type="match status" value="1"/>
</dbReference>
<dbReference type="SUPFAM" id="SSF48371">
    <property type="entry name" value="ARM repeat"/>
    <property type="match status" value="1"/>
</dbReference>
<keyword evidence="8 9" id="KW-0472">Membrane</keyword>
<dbReference type="InterPro" id="IPR016024">
    <property type="entry name" value="ARM-type_fold"/>
</dbReference>
<dbReference type="Proteomes" id="UP000239002">
    <property type="component" value="Unassembled WGS sequence"/>
</dbReference>
<evidence type="ECO:0000313" key="10">
    <source>
        <dbReference type="EMBL" id="PPK96751.1"/>
    </source>
</evidence>
<feature type="transmembrane region" description="Helical" evidence="9">
    <location>
        <begin position="55"/>
        <end position="74"/>
    </location>
</feature>
<evidence type="ECO:0000256" key="4">
    <source>
        <dbReference type="ARBA" id="ARBA00022692"/>
    </source>
</evidence>
<dbReference type="GO" id="GO:0005471">
    <property type="term" value="F:ATP:ADP antiporter activity"/>
    <property type="evidence" value="ECO:0007669"/>
    <property type="project" value="InterPro"/>
</dbReference>
<gene>
    <name evidence="10" type="ORF">LY01_00576</name>
</gene>
<evidence type="ECO:0000256" key="5">
    <source>
        <dbReference type="ARBA" id="ARBA00022741"/>
    </source>
</evidence>
<feature type="transmembrane region" description="Helical" evidence="9">
    <location>
        <begin position="363"/>
        <end position="384"/>
    </location>
</feature>
<dbReference type="AlphaFoldDB" id="A0A2S6IRE9"/>
<comment type="subcellular location">
    <subcellularLocation>
        <location evidence="1 9">Membrane</location>
        <topology evidence="1 9">Multi-pass membrane protein</topology>
    </subcellularLocation>
</comment>
<dbReference type="GO" id="GO:0016020">
    <property type="term" value="C:membrane"/>
    <property type="evidence" value="ECO:0007669"/>
    <property type="project" value="UniProtKB-SubCell"/>
</dbReference>
<evidence type="ECO:0000256" key="8">
    <source>
        <dbReference type="ARBA" id="ARBA00023136"/>
    </source>
</evidence>
<feature type="transmembrane region" description="Helical" evidence="9">
    <location>
        <begin position="232"/>
        <end position="249"/>
    </location>
</feature>
<feature type="transmembrane region" description="Helical" evidence="9">
    <location>
        <begin position="269"/>
        <end position="289"/>
    </location>
</feature>
<dbReference type="InterPro" id="IPR011989">
    <property type="entry name" value="ARM-like"/>
</dbReference>
<dbReference type="RefSeq" id="WP_104514290.1">
    <property type="nucleotide sequence ID" value="NZ_MQVW01000027.1"/>
</dbReference>
<dbReference type="PANTHER" id="PTHR31187:SF1">
    <property type="entry name" value="ADP,ATP CARRIER PROTEIN 1"/>
    <property type="match status" value="1"/>
</dbReference>
<evidence type="ECO:0000256" key="9">
    <source>
        <dbReference type="RuleBase" id="RU363121"/>
    </source>
</evidence>
<dbReference type="Gene3D" id="1.20.1250.20">
    <property type="entry name" value="MFS general substrate transporter like domains"/>
    <property type="match status" value="2"/>
</dbReference>
<comment type="similarity">
    <text evidence="2 9">Belongs to the ADP/ATP translocase tlc family.</text>
</comment>
<feature type="transmembrane region" description="Helical" evidence="9">
    <location>
        <begin position="116"/>
        <end position="137"/>
    </location>
</feature>
<dbReference type="PANTHER" id="PTHR31187">
    <property type="match status" value="1"/>
</dbReference>
<name>A0A2S6IRE9_9FLAO</name>
<keyword evidence="4 9" id="KW-0812">Transmembrane</keyword>
<feature type="transmembrane region" description="Helical" evidence="9">
    <location>
        <begin position="301"/>
        <end position="329"/>
    </location>
</feature>
<keyword evidence="6 9" id="KW-0067">ATP-binding</keyword>